<dbReference type="PANTHER" id="PTHR43201:SF5">
    <property type="entry name" value="MEDIUM-CHAIN ACYL-COA LIGASE ACSF2, MITOCHONDRIAL"/>
    <property type="match status" value="1"/>
</dbReference>
<dbReference type="RefSeq" id="WP_036473818.1">
    <property type="nucleotide sequence ID" value="NZ_HG964447.1"/>
</dbReference>
<dbReference type="Pfam" id="PF00501">
    <property type="entry name" value="AMP-binding"/>
    <property type="match status" value="1"/>
</dbReference>
<sequence>MARAPLSADVSDTRSMLECAATVHGDREAYVEPGGRITFADWIGRARGVASQFADLGVGKGDVIVLWLPSGIDYATCYAAAAMLGAITAGLNPRLGRREIESVLQQADPALIVADERLGALPDTGHRLLSRDALCSDTSSSAPPAVELNRRDLVALIFTSGTTGMPKGAAFDADRLAAGAAASGVMSAPYDRRLTSTPFSHAGYMFKLWDQLVWGSTLVVPPTPWSAQGMFDILRDERVTVAGAVPTQWAKLLDVDGVSRQALSHLRIGVVATAPAPPELIRRVAERIGVPLVVRYAMTECPTICGTEPNDAPEIQFRTVGRPAAGMEVRVGPDGGVEVRGPCVMRGYWCNPELTEEVLRDGWLRTGDIGALGADGNLTLVGRSGDMYIRGGYNVHPGEVERVLAGHAGVKNAAVVGCSAPVIGEIGVACVVPADAARPPGLAELRTYVADELADYKAPDELLIVDELPLTAMLKPDRLALRELIRLHDKDIQRRRPTEQESHG</sequence>
<evidence type="ECO:0000259" key="4">
    <source>
        <dbReference type="Pfam" id="PF13193"/>
    </source>
</evidence>
<dbReference type="InterPro" id="IPR025110">
    <property type="entry name" value="AMP-bd_C"/>
</dbReference>
<dbReference type="GO" id="GO:0031956">
    <property type="term" value="F:medium-chain fatty acid-CoA ligase activity"/>
    <property type="evidence" value="ECO:0007669"/>
    <property type="project" value="TreeGrafter"/>
</dbReference>
<dbReference type="InterPro" id="IPR042099">
    <property type="entry name" value="ANL_N_sf"/>
</dbReference>
<proteinExistence type="inferred from homology"/>
<evidence type="ECO:0000259" key="3">
    <source>
        <dbReference type="Pfam" id="PF00501"/>
    </source>
</evidence>
<comment type="similarity">
    <text evidence="1">Belongs to the ATP-dependent AMP-binding enzyme family.</text>
</comment>
<evidence type="ECO:0000313" key="5">
    <source>
        <dbReference type="EMBL" id="CDO91504.1"/>
    </source>
</evidence>
<dbReference type="Gene3D" id="3.40.50.12780">
    <property type="entry name" value="N-terminal domain of ligase-like"/>
    <property type="match status" value="1"/>
</dbReference>
<gene>
    <name evidence="5" type="ORF">BN973_05913</name>
</gene>
<dbReference type="EMBL" id="HG964447">
    <property type="protein sequence ID" value="CDO91504.1"/>
    <property type="molecule type" value="Genomic_DNA"/>
</dbReference>
<dbReference type="InterPro" id="IPR045851">
    <property type="entry name" value="AMP-bd_C_sf"/>
</dbReference>
<dbReference type="InterPro" id="IPR000873">
    <property type="entry name" value="AMP-dep_synth/lig_dom"/>
</dbReference>
<feature type="domain" description="AMP-dependent synthetase/ligase" evidence="3">
    <location>
        <begin position="20"/>
        <end position="349"/>
    </location>
</feature>
<dbReference type="SUPFAM" id="SSF56801">
    <property type="entry name" value="Acetyl-CoA synthetase-like"/>
    <property type="match status" value="1"/>
</dbReference>
<reference evidence="5" key="2">
    <citation type="submission" date="2014-04" db="EMBL/GenBank/DDBJ databases">
        <authorList>
            <person name="Xu Y.W."/>
            <person name="Yang Q."/>
        </authorList>
    </citation>
    <scope>NUCLEOTIDE SEQUENCE</scope>
    <source>
        <strain evidence="5">DSM 44626</strain>
    </source>
</reference>
<dbReference type="AlphaFoldDB" id="A0A024K6M6"/>
<evidence type="ECO:0000256" key="2">
    <source>
        <dbReference type="ARBA" id="ARBA00022598"/>
    </source>
</evidence>
<evidence type="ECO:0000256" key="1">
    <source>
        <dbReference type="ARBA" id="ARBA00006432"/>
    </source>
</evidence>
<reference evidence="5" key="1">
    <citation type="journal article" date="2014" name="Genome Announc.">
        <title>Draft Genome Sequence of Mycobacterium triplex DSM 44626.</title>
        <authorList>
            <person name="Sassi M."/>
            <person name="Croce O."/>
            <person name="Robert C."/>
            <person name="Raoult D."/>
            <person name="Drancourt M."/>
        </authorList>
    </citation>
    <scope>NUCLEOTIDE SEQUENCE [LARGE SCALE GENOMIC DNA]</scope>
    <source>
        <strain evidence="5">DSM 44626</strain>
    </source>
</reference>
<organism evidence="5">
    <name type="scientific">Mycobacterium triplex</name>
    <dbReference type="NCBI Taxonomy" id="47839"/>
    <lineage>
        <taxon>Bacteria</taxon>
        <taxon>Bacillati</taxon>
        <taxon>Actinomycetota</taxon>
        <taxon>Actinomycetes</taxon>
        <taxon>Mycobacteriales</taxon>
        <taxon>Mycobacteriaceae</taxon>
        <taxon>Mycobacterium</taxon>
        <taxon>Mycobacterium simiae complex</taxon>
    </lineage>
</organism>
<dbReference type="HOGENOM" id="CLU_000022_59_7_11"/>
<dbReference type="STRING" id="47839.BN973_05913"/>
<feature type="domain" description="AMP-binding enzyme C-terminal" evidence="4">
    <location>
        <begin position="399"/>
        <end position="472"/>
    </location>
</feature>
<name>A0A024K6M6_9MYCO</name>
<dbReference type="Proteomes" id="UP000028880">
    <property type="component" value="Unassembled WGS sequence"/>
</dbReference>
<dbReference type="Pfam" id="PF13193">
    <property type="entry name" value="AMP-binding_C"/>
    <property type="match status" value="1"/>
</dbReference>
<dbReference type="InterPro" id="IPR020845">
    <property type="entry name" value="AMP-binding_CS"/>
</dbReference>
<dbReference type="eggNOG" id="COG0318">
    <property type="taxonomic scope" value="Bacteria"/>
</dbReference>
<dbReference type="GO" id="GO:0006631">
    <property type="term" value="P:fatty acid metabolic process"/>
    <property type="evidence" value="ECO:0007669"/>
    <property type="project" value="TreeGrafter"/>
</dbReference>
<accession>A0A024K6M6</accession>
<dbReference type="Gene3D" id="3.30.300.30">
    <property type="match status" value="1"/>
</dbReference>
<keyword evidence="2" id="KW-0436">Ligase</keyword>
<protein>
    <submittedName>
        <fullName evidence="5">Acyl-CoA synthase</fullName>
    </submittedName>
</protein>
<dbReference type="PROSITE" id="PS00455">
    <property type="entry name" value="AMP_BINDING"/>
    <property type="match status" value="1"/>
</dbReference>
<dbReference type="PANTHER" id="PTHR43201">
    <property type="entry name" value="ACYL-COA SYNTHETASE"/>
    <property type="match status" value="1"/>
</dbReference>